<dbReference type="HOGENOM" id="CLU_548817_0_0_1"/>
<evidence type="ECO:0000313" key="1">
    <source>
        <dbReference type="EMBL" id="CCO35815.1"/>
    </source>
</evidence>
<evidence type="ECO:0000313" key="2">
    <source>
        <dbReference type="Proteomes" id="UP000012065"/>
    </source>
</evidence>
<accession>M5C9R8</accession>
<dbReference type="Proteomes" id="UP000012065">
    <property type="component" value="Unassembled WGS sequence"/>
</dbReference>
<organism evidence="1 2">
    <name type="scientific">Thanatephorus cucumeris (strain AG1-IB / isolate 7/3/14)</name>
    <name type="common">Lettuce bottom rot fungus</name>
    <name type="synonym">Rhizoctonia solani</name>
    <dbReference type="NCBI Taxonomy" id="1108050"/>
    <lineage>
        <taxon>Eukaryota</taxon>
        <taxon>Fungi</taxon>
        <taxon>Dikarya</taxon>
        <taxon>Basidiomycota</taxon>
        <taxon>Agaricomycotina</taxon>
        <taxon>Agaricomycetes</taxon>
        <taxon>Cantharellales</taxon>
        <taxon>Ceratobasidiaceae</taxon>
        <taxon>Rhizoctonia</taxon>
        <taxon>Rhizoctonia solani AG-1</taxon>
    </lineage>
</organism>
<gene>
    <name evidence="1" type="ORF">BN14_09935</name>
</gene>
<name>M5C9R8_THACB</name>
<protein>
    <submittedName>
        <fullName evidence="1">Uncharacterized protein</fullName>
    </submittedName>
</protein>
<dbReference type="AlphaFoldDB" id="M5C9R8"/>
<reference evidence="1 2" key="1">
    <citation type="journal article" date="2013" name="J. Biotechnol.">
        <title>Establishment and interpretation of the genome sequence of the phytopathogenic fungus Rhizoctonia solani AG1-IB isolate 7/3/14.</title>
        <authorList>
            <person name="Wibberg D.W."/>
            <person name="Jelonek L.J."/>
            <person name="Rupp O.R."/>
            <person name="Hennig M.H."/>
            <person name="Eikmeyer F.E."/>
            <person name="Goesmann A.G."/>
            <person name="Hartmann A.H."/>
            <person name="Borriss R.B."/>
            <person name="Grosch R.G."/>
            <person name="Puehler A.P."/>
            <person name="Schlueter A.S."/>
        </authorList>
    </citation>
    <scope>NUCLEOTIDE SEQUENCE [LARGE SCALE GENOMIC DNA]</scope>
    <source>
        <strain evidence="2">AG1-IB / isolate 7/3/14</strain>
    </source>
</reference>
<sequence>MLGNLPAEQLKILAEHGLREMYPKPFAQYEKRMELEEGNRNSEYNQSVQAMKDTIQQDMKDLNRFMVLSVRDCYSELHPSLGISGFTPENESPHWGRLREKYLGLADVPQSLKKSLQSGDIEDPDFIDLKLAWHTIRDYLLQDPPPLPTRQVAFIAEIVGDNSDGGWSVVTRGKGTKHTSKRIWQGVKKLVFDFFGYKAKPPTSLLSDLDFIRALRPLADMFPSISPFTEGITSYLHTYLHNLGKRLARNLLDKIVKEEERRLEDLISLQRATRSQEESQATKQSLLNELRTLMPSKSSVSNSINKVTKLRVVIERTIEQGPQMLYTIYPLELTEYDVQKCQSNAQHIPNPTFNSMLVFKFALDEERKIKFVQLVKDKCLVVISGSKQFHLYIDNNVRLPNVIKHGPPKLSLNYDRLGDPNQCIFALDESTRSLALLHNPNSKGPVLSLFGFDEAFAVVRARGSPFLLKDWYDTEAKIDKMCFVSVSDRPPFKYLAK</sequence>
<dbReference type="EMBL" id="CAOJ01015131">
    <property type="protein sequence ID" value="CCO35815.1"/>
    <property type="molecule type" value="Genomic_DNA"/>
</dbReference>
<proteinExistence type="predicted"/>
<comment type="caution">
    <text evidence="1">The sequence shown here is derived from an EMBL/GenBank/DDBJ whole genome shotgun (WGS) entry which is preliminary data.</text>
</comment>